<comment type="caution">
    <text evidence="1">The sequence shown here is derived from an EMBL/GenBank/DDBJ whole genome shotgun (WGS) entry which is preliminary data.</text>
</comment>
<dbReference type="AlphaFoldDB" id="A0A9Q1FXG3"/>
<organism evidence="1 2">
    <name type="scientific">Synaphobranchus kaupii</name>
    <name type="common">Kaup's arrowtooth eel</name>
    <dbReference type="NCBI Taxonomy" id="118154"/>
    <lineage>
        <taxon>Eukaryota</taxon>
        <taxon>Metazoa</taxon>
        <taxon>Chordata</taxon>
        <taxon>Craniata</taxon>
        <taxon>Vertebrata</taxon>
        <taxon>Euteleostomi</taxon>
        <taxon>Actinopterygii</taxon>
        <taxon>Neopterygii</taxon>
        <taxon>Teleostei</taxon>
        <taxon>Anguilliformes</taxon>
        <taxon>Synaphobranchidae</taxon>
        <taxon>Synaphobranchus</taxon>
    </lineage>
</organism>
<name>A0A9Q1FXG3_SYNKA</name>
<sequence>MGRPLHWAGSGSSPTLTTLTHLVTCLLKESPFGIEKHETHLGFLLLRLTLYNESEREEMRVSATLLPAFNPAALGPITPLSSPHTDGSVSQWLF</sequence>
<gene>
    <name evidence="1" type="ORF">SKAU_G00092450</name>
</gene>
<dbReference type="EMBL" id="JAINUF010000003">
    <property type="protein sequence ID" value="KAJ8369217.1"/>
    <property type="molecule type" value="Genomic_DNA"/>
</dbReference>
<reference evidence="1" key="1">
    <citation type="journal article" date="2023" name="Science">
        <title>Genome structures resolve the early diversification of teleost fishes.</title>
        <authorList>
            <person name="Parey E."/>
            <person name="Louis A."/>
            <person name="Montfort J."/>
            <person name="Bouchez O."/>
            <person name="Roques C."/>
            <person name="Iampietro C."/>
            <person name="Lluch J."/>
            <person name="Castinel A."/>
            <person name="Donnadieu C."/>
            <person name="Desvignes T."/>
            <person name="Floi Bucao C."/>
            <person name="Jouanno E."/>
            <person name="Wen M."/>
            <person name="Mejri S."/>
            <person name="Dirks R."/>
            <person name="Jansen H."/>
            <person name="Henkel C."/>
            <person name="Chen W.J."/>
            <person name="Zahm M."/>
            <person name="Cabau C."/>
            <person name="Klopp C."/>
            <person name="Thompson A.W."/>
            <person name="Robinson-Rechavi M."/>
            <person name="Braasch I."/>
            <person name="Lecointre G."/>
            <person name="Bobe J."/>
            <person name="Postlethwait J.H."/>
            <person name="Berthelot C."/>
            <person name="Roest Crollius H."/>
            <person name="Guiguen Y."/>
        </authorList>
    </citation>
    <scope>NUCLEOTIDE SEQUENCE</scope>
    <source>
        <strain evidence="1">WJC10195</strain>
    </source>
</reference>
<dbReference type="Proteomes" id="UP001152622">
    <property type="component" value="Chromosome 3"/>
</dbReference>
<evidence type="ECO:0000313" key="2">
    <source>
        <dbReference type="Proteomes" id="UP001152622"/>
    </source>
</evidence>
<accession>A0A9Q1FXG3</accession>
<proteinExistence type="predicted"/>
<evidence type="ECO:0000313" key="1">
    <source>
        <dbReference type="EMBL" id="KAJ8369217.1"/>
    </source>
</evidence>
<protein>
    <submittedName>
        <fullName evidence="1">Uncharacterized protein</fullName>
    </submittedName>
</protein>
<keyword evidence="2" id="KW-1185">Reference proteome</keyword>